<dbReference type="SUPFAM" id="SSF56112">
    <property type="entry name" value="Protein kinase-like (PK-like)"/>
    <property type="match status" value="1"/>
</dbReference>
<evidence type="ECO:0000256" key="4">
    <source>
        <dbReference type="ARBA" id="ARBA00022840"/>
    </source>
</evidence>
<dbReference type="InterPro" id="IPR002492">
    <property type="entry name" value="Transposase_Tc1-like"/>
</dbReference>
<dbReference type="PANTHER" id="PTHR44329:SF288">
    <property type="entry name" value="MITOGEN-ACTIVATED PROTEIN KINASE KINASE KINASE 20"/>
    <property type="match status" value="1"/>
</dbReference>
<dbReference type="AlphaFoldDB" id="A0A2I1GBR0"/>
<dbReference type="VEuPathDB" id="FungiDB:RhiirA1_465278"/>
<dbReference type="VEuPathDB" id="FungiDB:RhiirFUN_003110"/>
<dbReference type="Pfam" id="PF07714">
    <property type="entry name" value="PK_Tyr_Ser-Thr"/>
    <property type="match status" value="1"/>
</dbReference>
<keyword evidence="1" id="KW-0808">Transferase</keyword>
<keyword evidence="2" id="KW-0547">Nucleotide-binding</keyword>
<gene>
    <name evidence="6" type="ORF">RhiirA4_458233</name>
</gene>
<dbReference type="GO" id="GO:0015074">
    <property type="term" value="P:DNA integration"/>
    <property type="evidence" value="ECO:0007669"/>
    <property type="project" value="InterPro"/>
</dbReference>
<feature type="domain" description="Protein kinase" evidence="5">
    <location>
        <begin position="61"/>
        <end position="348"/>
    </location>
</feature>
<dbReference type="VEuPathDB" id="FungiDB:RhiirFUN_007975"/>
<proteinExistence type="predicted"/>
<evidence type="ECO:0000313" key="7">
    <source>
        <dbReference type="Proteomes" id="UP000234323"/>
    </source>
</evidence>
<dbReference type="PRINTS" id="PR00109">
    <property type="entry name" value="TYRKINASE"/>
</dbReference>
<dbReference type="Pfam" id="PF01498">
    <property type="entry name" value="HTH_Tnp_Tc3_2"/>
    <property type="match status" value="1"/>
</dbReference>
<evidence type="ECO:0000256" key="1">
    <source>
        <dbReference type="ARBA" id="ARBA00022679"/>
    </source>
</evidence>
<comment type="caution">
    <text evidence="6">The sequence shown here is derived from an EMBL/GenBank/DDBJ whole genome shotgun (WGS) entry which is preliminary data.</text>
</comment>
<organism evidence="6 7">
    <name type="scientific">Rhizophagus irregularis</name>
    <dbReference type="NCBI Taxonomy" id="588596"/>
    <lineage>
        <taxon>Eukaryota</taxon>
        <taxon>Fungi</taxon>
        <taxon>Fungi incertae sedis</taxon>
        <taxon>Mucoromycota</taxon>
        <taxon>Glomeromycotina</taxon>
        <taxon>Glomeromycetes</taxon>
        <taxon>Glomerales</taxon>
        <taxon>Glomeraceae</taxon>
        <taxon>Rhizophagus</taxon>
    </lineage>
</organism>
<keyword evidence="4" id="KW-0067">ATP-binding</keyword>
<dbReference type="EMBL" id="LLXI01000297">
    <property type="protein sequence ID" value="PKY44063.1"/>
    <property type="molecule type" value="Genomic_DNA"/>
</dbReference>
<dbReference type="InterPro" id="IPR001245">
    <property type="entry name" value="Ser-Thr/Tyr_kinase_cat_dom"/>
</dbReference>
<evidence type="ECO:0000259" key="5">
    <source>
        <dbReference type="PROSITE" id="PS50011"/>
    </source>
</evidence>
<dbReference type="Proteomes" id="UP000234323">
    <property type="component" value="Unassembled WGS sequence"/>
</dbReference>
<dbReference type="PANTHER" id="PTHR44329">
    <property type="entry name" value="SERINE/THREONINE-PROTEIN KINASE TNNI3K-RELATED"/>
    <property type="match status" value="1"/>
</dbReference>
<dbReference type="PROSITE" id="PS50011">
    <property type="entry name" value="PROTEIN_KINASE_DOM"/>
    <property type="match status" value="1"/>
</dbReference>
<name>A0A2I1GBR0_9GLOM</name>
<dbReference type="InterPro" id="IPR000719">
    <property type="entry name" value="Prot_kinase_dom"/>
</dbReference>
<dbReference type="GO" id="GO:0003677">
    <property type="term" value="F:DNA binding"/>
    <property type="evidence" value="ECO:0007669"/>
    <property type="project" value="InterPro"/>
</dbReference>
<accession>A0A2I1GBR0</accession>
<protein>
    <submittedName>
        <fullName evidence="6">Kinase-like protein</fullName>
    </submittedName>
</protein>
<evidence type="ECO:0000256" key="3">
    <source>
        <dbReference type="ARBA" id="ARBA00022777"/>
    </source>
</evidence>
<dbReference type="VEuPathDB" id="FungiDB:FUN_009174"/>
<keyword evidence="3 6" id="KW-0418">Kinase</keyword>
<evidence type="ECO:0000313" key="6">
    <source>
        <dbReference type="EMBL" id="PKY44063.1"/>
    </source>
</evidence>
<dbReference type="Gene3D" id="1.10.510.10">
    <property type="entry name" value="Transferase(Phosphotransferase) domain 1"/>
    <property type="match status" value="1"/>
</dbReference>
<keyword evidence="7" id="KW-1185">Reference proteome</keyword>
<evidence type="ECO:0000256" key="2">
    <source>
        <dbReference type="ARBA" id="ARBA00022741"/>
    </source>
</evidence>
<dbReference type="InterPro" id="IPR011009">
    <property type="entry name" value="Kinase-like_dom_sf"/>
</dbReference>
<dbReference type="GO" id="GO:0005524">
    <property type="term" value="F:ATP binding"/>
    <property type="evidence" value="ECO:0007669"/>
    <property type="project" value="UniProtKB-KW"/>
</dbReference>
<sequence>MFKNCTECNRIIFSEINANCYQCCKLRSIPLSGNKVVDDFIRRYTLVNGEVSIEFVPFDKFKDVKYIGEGGFSRVYSATWKEGPIANWNDEKQKYVRHGKITVALKELNKSKNISPKELNELKIYFNITLNWKSDNFNYTNINTYYGITQNPITQNFMIVMKYFESGDLAHCLFNKFFNLSWCNKLNVLKDIASGLRDLHSTNIIHKDFHSGNIFITGNFCMNAFIADFGISKSALDDDDEIYGIIPYVAPEIFLSHKYTKASDIYSFGMIMWEVMTGRKPFWDRNHDAELIVEICINGARPPIVTDAPKGYIELMKECWHPNPNERPTATELKGKLWNILDEEHDLFSTPTKITKTPDIGPVTANNPRAIYTSRALSAMIKSIEFTKCLKIQDYFTKELEFDIDIDNNHSNCHRSGRLRKLTPKKRCQIGRIVKHNHFTTAGEMKAQLEEKNPELEVSERTIRRELKNLGFVSVRPRKVALLTEKAKEKRLSWAVIT</sequence>
<dbReference type="GO" id="GO:0004674">
    <property type="term" value="F:protein serine/threonine kinase activity"/>
    <property type="evidence" value="ECO:0007669"/>
    <property type="project" value="TreeGrafter"/>
</dbReference>
<dbReference type="InterPro" id="IPR051681">
    <property type="entry name" value="Ser/Thr_Kinases-Pseudokinases"/>
</dbReference>
<reference evidence="6 7" key="1">
    <citation type="submission" date="2015-10" db="EMBL/GenBank/DDBJ databases">
        <title>Genome analyses suggest a sexual origin of heterokaryosis in a supposedly ancient asexual fungus.</title>
        <authorList>
            <person name="Ropars J."/>
            <person name="Sedzielewska K."/>
            <person name="Noel J."/>
            <person name="Charron P."/>
            <person name="Farinelli L."/>
            <person name="Marton T."/>
            <person name="Kruger M."/>
            <person name="Pelin A."/>
            <person name="Brachmann A."/>
            <person name="Corradi N."/>
        </authorList>
    </citation>
    <scope>NUCLEOTIDE SEQUENCE [LARGE SCALE GENOMIC DNA]</scope>
    <source>
        <strain evidence="6 7">A4</strain>
    </source>
</reference>
<dbReference type="GO" id="GO:0006313">
    <property type="term" value="P:DNA transposition"/>
    <property type="evidence" value="ECO:0007669"/>
    <property type="project" value="InterPro"/>
</dbReference>